<dbReference type="Proteomes" id="UP001139722">
    <property type="component" value="Unassembled WGS sequence"/>
</dbReference>
<evidence type="ECO:0000313" key="2">
    <source>
        <dbReference type="Proteomes" id="UP001139722"/>
    </source>
</evidence>
<name>A0A9X2H264_9MICO</name>
<proteinExistence type="predicted"/>
<dbReference type="AlphaFoldDB" id="A0A9X2H264"/>
<accession>A0A9X2H264</accession>
<dbReference type="RefSeq" id="WP_232057491.1">
    <property type="nucleotide sequence ID" value="NZ_BAAANU010000003.1"/>
</dbReference>
<sequence>MNTVYDKNTSQPSWMGGGFGWGVYVASAGYTYDGRPVFMDLGNTYGGRRVVPVLGRVGPLMQGPTDSSTFNPNIRDKSRQVVMRANSSSSSDAIIAARTLAGRIEAQADEVGAGLSGPIAEGCMPGANPGVCGALDSNRAGYSQALAESNKRKMLDFAGAAGNIGGYAGIVAVTFSEVPLVASIAGVTAAGAGLVSAGASCMADWNTRSCLVGAPLTLATLGLGNSLVYSGKHVATGLESVSGVAFAWVGLGTDTIEIANIPAIDAWWETRVFP</sequence>
<dbReference type="EMBL" id="JAMZDY010000001">
    <property type="protein sequence ID" value="MCP2371781.1"/>
    <property type="molecule type" value="Genomic_DNA"/>
</dbReference>
<keyword evidence="2" id="KW-1185">Reference proteome</keyword>
<reference evidence="1" key="1">
    <citation type="submission" date="2022-06" db="EMBL/GenBank/DDBJ databases">
        <title>Sequencing the genomes of 1000 actinobacteria strains.</title>
        <authorList>
            <person name="Klenk H.-P."/>
        </authorList>
    </citation>
    <scope>NUCLEOTIDE SEQUENCE</scope>
    <source>
        <strain evidence="1">DSM 22016</strain>
    </source>
</reference>
<gene>
    <name evidence="1" type="ORF">BJ978_002457</name>
</gene>
<protein>
    <submittedName>
        <fullName evidence="1">Uncharacterized protein</fullName>
    </submittedName>
</protein>
<evidence type="ECO:0000313" key="1">
    <source>
        <dbReference type="EMBL" id="MCP2371781.1"/>
    </source>
</evidence>
<organism evidence="1 2">
    <name type="scientific">Agromyces terreus</name>
    <dbReference type="NCBI Taxonomy" id="424795"/>
    <lineage>
        <taxon>Bacteria</taxon>
        <taxon>Bacillati</taxon>
        <taxon>Actinomycetota</taxon>
        <taxon>Actinomycetes</taxon>
        <taxon>Micrococcales</taxon>
        <taxon>Microbacteriaceae</taxon>
        <taxon>Agromyces</taxon>
    </lineage>
</organism>
<comment type="caution">
    <text evidence="1">The sequence shown here is derived from an EMBL/GenBank/DDBJ whole genome shotgun (WGS) entry which is preliminary data.</text>
</comment>